<dbReference type="HAMAP" id="MF_00074">
    <property type="entry name" value="16SrRNA_methyltr_G"/>
    <property type="match status" value="1"/>
</dbReference>
<proteinExistence type="inferred from homology"/>
<dbReference type="PANTHER" id="PTHR31760:SF0">
    <property type="entry name" value="S-ADENOSYL-L-METHIONINE-DEPENDENT METHYLTRANSFERASES SUPERFAMILY PROTEIN"/>
    <property type="match status" value="1"/>
</dbReference>
<keyword evidence="8" id="KW-1185">Reference proteome</keyword>
<keyword evidence="3 6" id="KW-0489">Methyltransferase</keyword>
<dbReference type="AlphaFoldDB" id="A0A5C4U2Y0"/>
<keyword evidence="1 6" id="KW-0963">Cytoplasm</keyword>
<evidence type="ECO:0000256" key="2">
    <source>
        <dbReference type="ARBA" id="ARBA00022552"/>
    </source>
</evidence>
<dbReference type="Pfam" id="PF02527">
    <property type="entry name" value="GidB"/>
    <property type="match status" value="1"/>
</dbReference>
<dbReference type="CDD" id="cd02440">
    <property type="entry name" value="AdoMet_MTases"/>
    <property type="match status" value="1"/>
</dbReference>
<dbReference type="EC" id="2.1.1.-" evidence="6"/>
<evidence type="ECO:0000256" key="4">
    <source>
        <dbReference type="ARBA" id="ARBA00022679"/>
    </source>
</evidence>
<accession>A0A5C4U2Y0</accession>
<evidence type="ECO:0000313" key="8">
    <source>
        <dbReference type="Proteomes" id="UP000312032"/>
    </source>
</evidence>
<sequence>MNPPPEAAATIFGDRLPLAIEYHRLLATVGSERGFIGPREIDRLWDRHVLNCAVIGEAFEEGASVADVGSGAGLPGIPLAIARQDLKIRLIEPLLKRSTFLNEVVDELGLDNVEVIRGRAEDPEVRRAGRVDAVTSRAVAPLGKLARWCLPLAHVGGRMVAMKGASISEELERDKYDVRKAGGADAEIFFAGESVLAEPTRLISIRRVK</sequence>
<keyword evidence="5 6" id="KW-0949">S-adenosyl-L-methionine</keyword>
<dbReference type="GO" id="GO:0070043">
    <property type="term" value="F:rRNA (guanine-N7-)-methyltransferase activity"/>
    <property type="evidence" value="ECO:0007669"/>
    <property type="project" value="UniProtKB-UniRule"/>
</dbReference>
<comment type="function">
    <text evidence="6">Specifically methylates the N7 position of a guanine in 16S rRNA.</text>
</comment>
<evidence type="ECO:0000256" key="6">
    <source>
        <dbReference type="HAMAP-Rule" id="MF_00074"/>
    </source>
</evidence>
<gene>
    <name evidence="6 7" type="primary">rsmG</name>
    <name evidence="7" type="ORF">FHE74_07540</name>
</gene>
<feature type="binding site" evidence="6">
    <location>
        <begin position="120"/>
        <end position="121"/>
    </location>
    <ligand>
        <name>S-adenosyl-L-methionine</name>
        <dbReference type="ChEBI" id="CHEBI:59789"/>
    </ligand>
</feature>
<keyword evidence="4 6" id="KW-0808">Transferase</keyword>
<comment type="caution">
    <text evidence="7">The sequence shown here is derived from an EMBL/GenBank/DDBJ whole genome shotgun (WGS) entry which is preliminary data.</text>
</comment>
<dbReference type="SUPFAM" id="SSF53335">
    <property type="entry name" value="S-adenosyl-L-methionine-dependent methyltransferases"/>
    <property type="match status" value="1"/>
</dbReference>
<comment type="similarity">
    <text evidence="6">Belongs to the methyltransferase superfamily. RNA methyltransferase RsmG family.</text>
</comment>
<dbReference type="Gene3D" id="3.40.50.150">
    <property type="entry name" value="Vaccinia Virus protein VP39"/>
    <property type="match status" value="1"/>
</dbReference>
<evidence type="ECO:0000256" key="5">
    <source>
        <dbReference type="ARBA" id="ARBA00022691"/>
    </source>
</evidence>
<protein>
    <recommendedName>
        <fullName evidence="6">Ribosomal RNA small subunit methyltransferase G</fullName>
        <ecNumber evidence="6">2.1.1.-</ecNumber>
    </recommendedName>
    <alternativeName>
        <fullName evidence="6">16S rRNA 7-methylguanosine methyltransferase</fullName>
        <shortName evidence="6">16S rRNA m7G methyltransferase</shortName>
    </alternativeName>
</protein>
<name>A0A5C4U2Y0_9CORY</name>
<evidence type="ECO:0000256" key="3">
    <source>
        <dbReference type="ARBA" id="ARBA00022603"/>
    </source>
</evidence>
<dbReference type="PANTHER" id="PTHR31760">
    <property type="entry name" value="S-ADENOSYL-L-METHIONINE-DEPENDENT METHYLTRANSFERASES SUPERFAMILY PROTEIN"/>
    <property type="match status" value="1"/>
</dbReference>
<evidence type="ECO:0000256" key="1">
    <source>
        <dbReference type="ARBA" id="ARBA00022490"/>
    </source>
</evidence>
<keyword evidence="2 6" id="KW-0698">rRNA processing</keyword>
<dbReference type="Proteomes" id="UP000312032">
    <property type="component" value="Unassembled WGS sequence"/>
</dbReference>
<feature type="binding site" evidence="6">
    <location>
        <position position="69"/>
    </location>
    <ligand>
        <name>S-adenosyl-L-methionine</name>
        <dbReference type="ChEBI" id="CHEBI:59789"/>
    </ligand>
</feature>
<comment type="subcellular location">
    <subcellularLocation>
        <location evidence="6">Cytoplasm</location>
    </subcellularLocation>
</comment>
<dbReference type="NCBIfam" id="TIGR00138">
    <property type="entry name" value="rsmG_gidB"/>
    <property type="match status" value="1"/>
</dbReference>
<feature type="binding site" evidence="6">
    <location>
        <position position="137"/>
    </location>
    <ligand>
        <name>S-adenosyl-L-methionine</name>
        <dbReference type="ChEBI" id="CHEBI:59789"/>
    </ligand>
</feature>
<comment type="caution">
    <text evidence="6">Lacks conserved residue(s) required for the propagation of feature annotation.</text>
</comment>
<dbReference type="EMBL" id="VDHJ01000009">
    <property type="protein sequence ID" value="TNL96894.1"/>
    <property type="molecule type" value="Genomic_DNA"/>
</dbReference>
<dbReference type="InterPro" id="IPR029063">
    <property type="entry name" value="SAM-dependent_MTases_sf"/>
</dbReference>
<organism evidence="7 8">
    <name type="scientific">Corynebacterium tapiri</name>
    <dbReference type="NCBI Taxonomy" id="1448266"/>
    <lineage>
        <taxon>Bacteria</taxon>
        <taxon>Bacillati</taxon>
        <taxon>Actinomycetota</taxon>
        <taxon>Actinomycetes</taxon>
        <taxon>Mycobacteriales</taxon>
        <taxon>Corynebacteriaceae</taxon>
        <taxon>Corynebacterium</taxon>
    </lineage>
</organism>
<evidence type="ECO:0000313" key="7">
    <source>
        <dbReference type="EMBL" id="TNL96894.1"/>
    </source>
</evidence>
<feature type="binding site" evidence="6">
    <location>
        <position position="74"/>
    </location>
    <ligand>
        <name>S-adenosyl-L-methionine</name>
        <dbReference type="ChEBI" id="CHEBI:59789"/>
    </ligand>
</feature>
<reference evidence="7 8" key="1">
    <citation type="submission" date="2019-06" db="EMBL/GenBank/DDBJ databases">
        <authorList>
            <person name="Li J."/>
        </authorList>
    </citation>
    <scope>NUCLEOTIDE SEQUENCE [LARGE SCALE GENOMIC DNA]</scope>
    <source>
        <strain evidence="7 8">LMG 28165</strain>
    </source>
</reference>
<dbReference type="InterPro" id="IPR003682">
    <property type="entry name" value="rRNA_ssu_MeTfrase_G"/>
</dbReference>
<dbReference type="OrthoDB" id="9808773at2"/>
<dbReference type="GO" id="GO:0005829">
    <property type="term" value="C:cytosol"/>
    <property type="evidence" value="ECO:0007669"/>
    <property type="project" value="TreeGrafter"/>
</dbReference>